<evidence type="ECO:0000313" key="9">
    <source>
        <dbReference type="Proteomes" id="UP001527925"/>
    </source>
</evidence>
<evidence type="ECO:0000256" key="5">
    <source>
        <dbReference type="ARBA" id="ARBA00023136"/>
    </source>
</evidence>
<dbReference type="EMBL" id="JADGIZ020000004">
    <property type="protein sequence ID" value="KAL2918994.1"/>
    <property type="molecule type" value="Genomic_DNA"/>
</dbReference>
<keyword evidence="9" id="KW-1185">Reference proteome</keyword>
<dbReference type="Pfam" id="PF04588">
    <property type="entry name" value="HIG_1_N"/>
    <property type="match status" value="1"/>
</dbReference>
<evidence type="ECO:0000313" key="8">
    <source>
        <dbReference type="EMBL" id="KAL2918994.1"/>
    </source>
</evidence>
<dbReference type="InterPro" id="IPR050355">
    <property type="entry name" value="RCF1"/>
</dbReference>
<evidence type="ECO:0000256" key="1">
    <source>
        <dbReference type="ARBA" id="ARBA00004325"/>
    </source>
</evidence>
<keyword evidence="2 6" id="KW-0812">Transmembrane</keyword>
<dbReference type="InterPro" id="IPR007667">
    <property type="entry name" value="Hypoxia_induced_domain"/>
</dbReference>
<dbReference type="Gene3D" id="6.10.140.1320">
    <property type="match status" value="1"/>
</dbReference>
<keyword evidence="5 6" id="KW-0472">Membrane</keyword>
<dbReference type="PROSITE" id="PS51503">
    <property type="entry name" value="HIG1"/>
    <property type="match status" value="1"/>
</dbReference>
<protein>
    <submittedName>
        <fullName evidence="8">Respiratory supercomplex factor 1, mitochondrial</fullName>
    </submittedName>
</protein>
<dbReference type="Proteomes" id="UP001527925">
    <property type="component" value="Unassembled WGS sequence"/>
</dbReference>
<evidence type="ECO:0000256" key="4">
    <source>
        <dbReference type="ARBA" id="ARBA00023128"/>
    </source>
</evidence>
<name>A0ABR4NHQ7_9FUNG</name>
<comment type="subcellular location">
    <subcellularLocation>
        <location evidence="1">Mitochondrion membrane</location>
    </subcellularLocation>
</comment>
<evidence type="ECO:0000256" key="3">
    <source>
        <dbReference type="ARBA" id="ARBA00022989"/>
    </source>
</evidence>
<dbReference type="PANTHER" id="PTHR12297:SF3">
    <property type="entry name" value="HIG1 DOMAIN FAMILY MEMBER 1A"/>
    <property type="match status" value="1"/>
</dbReference>
<organism evidence="8 9">
    <name type="scientific">Polyrhizophydium stewartii</name>
    <dbReference type="NCBI Taxonomy" id="2732419"/>
    <lineage>
        <taxon>Eukaryota</taxon>
        <taxon>Fungi</taxon>
        <taxon>Fungi incertae sedis</taxon>
        <taxon>Chytridiomycota</taxon>
        <taxon>Chytridiomycota incertae sedis</taxon>
        <taxon>Chytridiomycetes</taxon>
        <taxon>Rhizophydiales</taxon>
        <taxon>Rhizophydiales incertae sedis</taxon>
        <taxon>Polyrhizophydium</taxon>
    </lineage>
</organism>
<evidence type="ECO:0000256" key="6">
    <source>
        <dbReference type="SAM" id="Phobius"/>
    </source>
</evidence>
<reference evidence="8 9" key="1">
    <citation type="submission" date="2023-09" db="EMBL/GenBank/DDBJ databases">
        <title>Pangenome analysis of Batrachochytrium dendrobatidis and related Chytrids.</title>
        <authorList>
            <person name="Yacoub M.N."/>
            <person name="Stajich J.E."/>
            <person name="James T.Y."/>
        </authorList>
    </citation>
    <scope>NUCLEOTIDE SEQUENCE [LARGE SCALE GENOMIC DNA]</scope>
    <source>
        <strain evidence="8 9">JEL0888</strain>
    </source>
</reference>
<proteinExistence type="predicted"/>
<feature type="transmembrane region" description="Helical" evidence="6">
    <location>
        <begin position="12"/>
        <end position="29"/>
    </location>
</feature>
<dbReference type="PANTHER" id="PTHR12297">
    <property type="entry name" value="HYPOXIA-INDUCBILE GENE 1 HIG1 -RELATED"/>
    <property type="match status" value="1"/>
</dbReference>
<sequence length="91" mass="10376">MWQRTKRKTLENPFVLPAVGLTVYAMYRMTDSLRRRDSLAFQNNQRFRIFAQGLALAAIAGGYFYNDYRKQEQAKQLLAAGSEAQPGPSSK</sequence>
<feature type="domain" description="HIG1" evidence="7">
    <location>
        <begin position="1"/>
        <end position="77"/>
    </location>
</feature>
<keyword evidence="3 6" id="KW-1133">Transmembrane helix</keyword>
<evidence type="ECO:0000259" key="7">
    <source>
        <dbReference type="PROSITE" id="PS51503"/>
    </source>
</evidence>
<feature type="transmembrane region" description="Helical" evidence="6">
    <location>
        <begin position="49"/>
        <end position="66"/>
    </location>
</feature>
<evidence type="ECO:0000256" key="2">
    <source>
        <dbReference type="ARBA" id="ARBA00022692"/>
    </source>
</evidence>
<keyword evidence="4" id="KW-0496">Mitochondrion</keyword>
<accession>A0ABR4NHQ7</accession>
<comment type="caution">
    <text evidence="8">The sequence shown here is derived from an EMBL/GenBank/DDBJ whole genome shotgun (WGS) entry which is preliminary data.</text>
</comment>
<gene>
    <name evidence="8" type="primary">RCF1</name>
    <name evidence="8" type="ORF">HK105_201264</name>
</gene>